<proteinExistence type="predicted"/>
<comment type="caution">
    <text evidence="1">The sequence shown here is derived from an EMBL/GenBank/DDBJ whole genome shotgun (WGS) entry which is preliminary data.</text>
</comment>
<accession>A0A2N0ZEC2</accession>
<sequence length="69" mass="7997">MTQLDLARLIDEDREKRGIEKRVRTAAISELYNNQRKSINKELIEEIASVLNIADIDNLIDFKEVKAPE</sequence>
<evidence type="ECO:0000313" key="2">
    <source>
        <dbReference type="Proteomes" id="UP000233343"/>
    </source>
</evidence>
<dbReference type="EMBL" id="PISD01000036">
    <property type="protein sequence ID" value="PKG27858.1"/>
    <property type="molecule type" value="Genomic_DNA"/>
</dbReference>
<gene>
    <name evidence="1" type="ORF">CWS20_17320</name>
</gene>
<protein>
    <submittedName>
        <fullName evidence="1">XRE family transcriptional regulator</fullName>
    </submittedName>
</protein>
<dbReference type="Proteomes" id="UP000233343">
    <property type="component" value="Unassembled WGS sequence"/>
</dbReference>
<keyword evidence="2" id="KW-1185">Reference proteome</keyword>
<reference evidence="1 2" key="1">
    <citation type="journal article" date="2010" name="Int. J. Syst. Evol. Microbiol.">
        <title>Bacillus horneckiae sp. nov., isolated from a spacecraft-assembly clean room.</title>
        <authorList>
            <person name="Vaishampayan P."/>
            <person name="Probst A."/>
            <person name="Krishnamurthi S."/>
            <person name="Ghosh S."/>
            <person name="Osman S."/>
            <person name="McDowall A."/>
            <person name="Ruckmani A."/>
            <person name="Mayilraj S."/>
            <person name="Venkateswaran K."/>
        </authorList>
    </citation>
    <scope>NUCLEOTIDE SEQUENCE [LARGE SCALE GENOMIC DNA]</scope>
    <source>
        <strain evidence="2">1PO1SC</strain>
    </source>
</reference>
<name>A0A2N0ZEC2_9BACI</name>
<organism evidence="1 2">
    <name type="scientific">Cytobacillus horneckiae</name>
    <dbReference type="NCBI Taxonomy" id="549687"/>
    <lineage>
        <taxon>Bacteria</taxon>
        <taxon>Bacillati</taxon>
        <taxon>Bacillota</taxon>
        <taxon>Bacilli</taxon>
        <taxon>Bacillales</taxon>
        <taxon>Bacillaceae</taxon>
        <taxon>Cytobacillus</taxon>
    </lineage>
</organism>
<dbReference type="AlphaFoldDB" id="A0A2N0ZEC2"/>
<evidence type="ECO:0000313" key="1">
    <source>
        <dbReference type="EMBL" id="PKG27858.1"/>
    </source>
</evidence>